<dbReference type="AlphaFoldDB" id="L7JR74"/>
<proteinExistence type="predicted"/>
<organism evidence="1 2">
    <name type="scientific">Trachipleistophora hominis</name>
    <name type="common">Microsporidian parasite</name>
    <dbReference type="NCBI Taxonomy" id="72359"/>
    <lineage>
        <taxon>Eukaryota</taxon>
        <taxon>Fungi</taxon>
        <taxon>Fungi incertae sedis</taxon>
        <taxon>Microsporidia</taxon>
        <taxon>Pleistophoridae</taxon>
        <taxon>Trachipleistophora</taxon>
    </lineage>
</organism>
<dbReference type="VEuPathDB" id="MicrosporidiaDB:THOM_3113"/>
<accession>L7JR74</accession>
<gene>
    <name evidence="1" type="ORF">THOM_3113</name>
</gene>
<sequence length="442" mass="52304">MYELFVRLSERNLEDVADEVLTSEEIKKEKYINSFVTIVGILPWNVLLFARLIKQMKTDDSVVKILAQVLEKQINERVEEKNIAVFLSFLRFLYVLEYLNVFEGDAISTIERLDEKVRRVIFDCKGLDRNKLLVKKEDESIRMNLKIKLEDPFAVEVCKYVENFSQTAVKVGMDGNDSLGDVFIAHHLVKEIDFDKQECCLQASCYFDENNYRELIIGILSAREIIPENSIFFRFIFVSLGKNKGFLSEFYKFVSNVEKNKFLYSVLALIYETYYAVPPKKQFYASYYYQPQLNEAEIDTFKSFIDENLAVEMLKYSNLQLLKNFLPENYFHLMPKEKSFENVELKRIVESNNIQKVDGMDKNDFFEQFCKMSYPSVSHFLVYLEIFAQYFNLSQEEQRAFLNIFYRINENKFSYIEHVGKKLLLFKVVDQSIADEYPKIFH</sequence>
<reference evidence="1 2" key="1">
    <citation type="journal article" date="2012" name="PLoS Pathog.">
        <title>The genome of the obligate intracellular parasite Trachipleistophora hominis: new insights into microsporidian genome dynamics and reductive evolution.</title>
        <authorList>
            <person name="Heinz E."/>
            <person name="Williams T.A."/>
            <person name="Nakjang S."/>
            <person name="Noel C.J."/>
            <person name="Swan D.C."/>
            <person name="Goldberg A.V."/>
            <person name="Harris S.R."/>
            <person name="Weinmaier T."/>
            <person name="Markert S."/>
            <person name="Becher D."/>
            <person name="Bernhardt J."/>
            <person name="Dagan T."/>
            <person name="Hacker C."/>
            <person name="Lucocq J.M."/>
            <person name="Schweder T."/>
            <person name="Rattei T."/>
            <person name="Hall N."/>
            <person name="Hirt R.P."/>
            <person name="Embley T.M."/>
        </authorList>
    </citation>
    <scope>NUCLEOTIDE SEQUENCE [LARGE SCALE GENOMIC DNA]</scope>
</reference>
<keyword evidence="2" id="KW-1185">Reference proteome</keyword>
<dbReference type="HOGENOM" id="CLU_702136_0_0_1"/>
<dbReference type="OMA" id="YETYYAV"/>
<dbReference type="InParanoid" id="L7JR74"/>
<protein>
    <submittedName>
        <fullName evidence="1">Uncharacterized protein</fullName>
    </submittedName>
</protein>
<dbReference type="EMBL" id="JH994095">
    <property type="protein sequence ID" value="ELQ73973.1"/>
    <property type="molecule type" value="Genomic_DNA"/>
</dbReference>
<evidence type="ECO:0000313" key="1">
    <source>
        <dbReference type="EMBL" id="ELQ73973.1"/>
    </source>
</evidence>
<name>L7JR74_TRAHO</name>
<evidence type="ECO:0000313" key="2">
    <source>
        <dbReference type="Proteomes" id="UP000011185"/>
    </source>
</evidence>
<dbReference type="OrthoDB" id="2188448at2759"/>
<dbReference type="Proteomes" id="UP000011185">
    <property type="component" value="Unassembled WGS sequence"/>
</dbReference>